<proteinExistence type="inferred from homology"/>
<dbReference type="InterPro" id="IPR003400">
    <property type="entry name" value="ExbD"/>
</dbReference>
<dbReference type="RefSeq" id="WP_094572184.1">
    <property type="nucleotide sequence ID" value="NZ_CP022743.1"/>
</dbReference>
<dbReference type="PANTHER" id="PTHR30558">
    <property type="entry name" value="EXBD MEMBRANE COMPONENT OF PMF-DRIVEN MACROMOLECULE IMPORT SYSTEM"/>
    <property type="match status" value="1"/>
</dbReference>
<organism evidence="8 9">
    <name type="scientific">Mucilaginibacter xinganensis</name>
    <dbReference type="NCBI Taxonomy" id="1234841"/>
    <lineage>
        <taxon>Bacteria</taxon>
        <taxon>Pseudomonadati</taxon>
        <taxon>Bacteroidota</taxon>
        <taxon>Sphingobacteriia</taxon>
        <taxon>Sphingobacteriales</taxon>
        <taxon>Sphingobacteriaceae</taxon>
        <taxon>Mucilaginibacter</taxon>
    </lineage>
</organism>
<keyword evidence="5" id="KW-1133">Transmembrane helix</keyword>
<keyword evidence="6" id="KW-0472">Membrane</keyword>
<dbReference type="GO" id="GO:0005886">
    <property type="term" value="C:plasma membrane"/>
    <property type="evidence" value="ECO:0007669"/>
    <property type="project" value="UniProtKB-SubCell"/>
</dbReference>
<evidence type="ECO:0000256" key="3">
    <source>
        <dbReference type="ARBA" id="ARBA00022475"/>
    </source>
</evidence>
<evidence type="ECO:0000256" key="4">
    <source>
        <dbReference type="ARBA" id="ARBA00022692"/>
    </source>
</evidence>
<dbReference type="EMBL" id="CP022743">
    <property type="protein sequence ID" value="ASU36107.1"/>
    <property type="molecule type" value="Genomic_DNA"/>
</dbReference>
<keyword evidence="7" id="KW-0653">Protein transport</keyword>
<sequence length="206" mass="22887">MPRVKVARKSTAIDMTAMCDVAFLLLTFFILTAKPKVEDPSKAEVPASSKEVTIPEDNVLMISIGQQNKIFLSFSGNDVRTETLKAMGEKYNVPFTPAEINKFANTEIFGVPMNQMKQFLSLPSGELKSFDQKGIPADTTNNSELSNWILNARKADRGLHGKDYNIAIKGDRNEKYPAVSTVINILGQQKLFKFDLITTLRAAPKK</sequence>
<reference evidence="8 9" key="1">
    <citation type="submission" date="2017-08" db="EMBL/GenBank/DDBJ databases">
        <title>Complete genome sequence of Mucilaginibacter sp. strain BJC16-A31.</title>
        <authorList>
            <consortium name="Henan University of Science and Technology"/>
            <person name="You X."/>
        </authorList>
    </citation>
    <scope>NUCLEOTIDE SEQUENCE [LARGE SCALE GENOMIC DNA]</scope>
    <source>
        <strain evidence="8 9">BJC16-A31</strain>
    </source>
</reference>
<dbReference type="Pfam" id="PF02472">
    <property type="entry name" value="ExbD"/>
    <property type="match status" value="1"/>
</dbReference>
<evidence type="ECO:0000256" key="1">
    <source>
        <dbReference type="ARBA" id="ARBA00004162"/>
    </source>
</evidence>
<comment type="similarity">
    <text evidence="2 7">Belongs to the ExbD/TolR family.</text>
</comment>
<name>A0A223P1Z1_9SPHI</name>
<evidence type="ECO:0000313" key="8">
    <source>
        <dbReference type="EMBL" id="ASU36107.1"/>
    </source>
</evidence>
<evidence type="ECO:0000256" key="2">
    <source>
        <dbReference type="ARBA" id="ARBA00005811"/>
    </source>
</evidence>
<comment type="subcellular location">
    <subcellularLocation>
        <location evidence="1">Cell membrane</location>
        <topology evidence="1">Single-pass membrane protein</topology>
    </subcellularLocation>
    <subcellularLocation>
        <location evidence="7">Cell membrane</location>
        <topology evidence="7">Single-pass type II membrane protein</topology>
    </subcellularLocation>
</comment>
<protein>
    <recommendedName>
        <fullName evidence="10">Biopolymer transporter ExbD</fullName>
    </recommendedName>
</protein>
<dbReference type="PANTHER" id="PTHR30558:SF3">
    <property type="entry name" value="BIOPOLYMER TRANSPORT PROTEIN EXBD-RELATED"/>
    <property type="match status" value="1"/>
</dbReference>
<evidence type="ECO:0008006" key="10">
    <source>
        <dbReference type="Google" id="ProtNLM"/>
    </source>
</evidence>
<evidence type="ECO:0000256" key="7">
    <source>
        <dbReference type="RuleBase" id="RU003879"/>
    </source>
</evidence>
<dbReference type="AlphaFoldDB" id="A0A223P1Z1"/>
<keyword evidence="3" id="KW-1003">Cell membrane</keyword>
<accession>A0A223P1Z1</accession>
<keyword evidence="9" id="KW-1185">Reference proteome</keyword>
<evidence type="ECO:0000313" key="9">
    <source>
        <dbReference type="Proteomes" id="UP000215002"/>
    </source>
</evidence>
<keyword evidence="4 7" id="KW-0812">Transmembrane</keyword>
<dbReference type="OrthoDB" id="9793581at2"/>
<dbReference type="Proteomes" id="UP000215002">
    <property type="component" value="Chromosome"/>
</dbReference>
<dbReference type="KEGG" id="muc:MuYL_4222"/>
<evidence type="ECO:0000256" key="5">
    <source>
        <dbReference type="ARBA" id="ARBA00022989"/>
    </source>
</evidence>
<evidence type="ECO:0000256" key="6">
    <source>
        <dbReference type="ARBA" id="ARBA00023136"/>
    </source>
</evidence>
<keyword evidence="7" id="KW-0813">Transport</keyword>
<dbReference type="GO" id="GO:0015031">
    <property type="term" value="P:protein transport"/>
    <property type="evidence" value="ECO:0007669"/>
    <property type="project" value="UniProtKB-KW"/>
</dbReference>
<dbReference type="GO" id="GO:0022857">
    <property type="term" value="F:transmembrane transporter activity"/>
    <property type="evidence" value="ECO:0007669"/>
    <property type="project" value="InterPro"/>
</dbReference>
<gene>
    <name evidence="8" type="ORF">MuYL_4222</name>
</gene>